<evidence type="ECO:0000313" key="1">
    <source>
        <dbReference type="EnsemblPlants" id="AVESA.00010b.r2.7DG1344070.1.CDS"/>
    </source>
</evidence>
<reference evidence="1" key="2">
    <citation type="submission" date="2025-09" db="UniProtKB">
        <authorList>
            <consortium name="EnsemblPlants"/>
        </authorList>
    </citation>
    <scope>IDENTIFICATION</scope>
</reference>
<dbReference type="EnsemblPlants" id="AVESA.00010b.r2.7DG1344070.1">
    <property type="protein sequence ID" value="AVESA.00010b.r2.7DG1344070.1.CDS"/>
    <property type="gene ID" value="AVESA.00010b.r2.7DG1344070"/>
</dbReference>
<name>A0ACD6ADQ0_AVESA</name>
<dbReference type="Proteomes" id="UP001732700">
    <property type="component" value="Chromosome 7D"/>
</dbReference>
<sequence length="179" mass="20151">MAPPAVYHPSSSKKGAISSTAAATSPLPKPTDFVEEDKKFEYFVVCGYMSLCTVCLALTLLPDWHSSLIIVIMFSYSMAMTLLLLKRRHNNNIKDLPTSPFCTTQECSWMLVVTGIMLISMALTVSAFHPRWDDVVLFVVLSLVAAMCSFLLLKIWDMETQKERARRHMNRPETSTDLP</sequence>
<accession>A0ACD6ADQ0</accession>
<evidence type="ECO:0000313" key="2">
    <source>
        <dbReference type="Proteomes" id="UP001732700"/>
    </source>
</evidence>
<proteinExistence type="predicted"/>
<keyword evidence="2" id="KW-1185">Reference proteome</keyword>
<organism evidence="1 2">
    <name type="scientific">Avena sativa</name>
    <name type="common">Oat</name>
    <dbReference type="NCBI Taxonomy" id="4498"/>
    <lineage>
        <taxon>Eukaryota</taxon>
        <taxon>Viridiplantae</taxon>
        <taxon>Streptophyta</taxon>
        <taxon>Embryophyta</taxon>
        <taxon>Tracheophyta</taxon>
        <taxon>Spermatophyta</taxon>
        <taxon>Magnoliopsida</taxon>
        <taxon>Liliopsida</taxon>
        <taxon>Poales</taxon>
        <taxon>Poaceae</taxon>
        <taxon>BOP clade</taxon>
        <taxon>Pooideae</taxon>
        <taxon>Poodae</taxon>
        <taxon>Poeae</taxon>
        <taxon>Poeae Chloroplast Group 1 (Aveneae type)</taxon>
        <taxon>Aveninae</taxon>
        <taxon>Avena</taxon>
    </lineage>
</organism>
<reference evidence="1" key="1">
    <citation type="submission" date="2021-05" db="EMBL/GenBank/DDBJ databases">
        <authorList>
            <person name="Scholz U."/>
            <person name="Mascher M."/>
            <person name="Fiebig A."/>
        </authorList>
    </citation>
    <scope>NUCLEOTIDE SEQUENCE [LARGE SCALE GENOMIC DNA]</scope>
</reference>
<protein>
    <submittedName>
        <fullName evidence="1">Uncharacterized protein</fullName>
    </submittedName>
</protein>